<dbReference type="GO" id="GO:0010181">
    <property type="term" value="F:FMN binding"/>
    <property type="evidence" value="ECO:0007669"/>
    <property type="project" value="InterPro"/>
</dbReference>
<gene>
    <name evidence="3" type="ORF">KL86CLO1_12371</name>
</gene>
<proteinExistence type="inferred from homology"/>
<dbReference type="GO" id="GO:0016646">
    <property type="term" value="F:oxidoreductase activity, acting on the CH-NH group of donors, NAD or NADP as acceptor"/>
    <property type="evidence" value="ECO:0007669"/>
    <property type="project" value="UniProtKB-ARBA"/>
</dbReference>
<organism evidence="3">
    <name type="scientific">uncultured Eubacteriales bacterium</name>
    <dbReference type="NCBI Taxonomy" id="172733"/>
    <lineage>
        <taxon>Bacteria</taxon>
        <taxon>Bacillati</taxon>
        <taxon>Bacillota</taxon>
        <taxon>Clostridia</taxon>
        <taxon>Eubacteriales</taxon>
        <taxon>environmental samples</taxon>
    </lineage>
</organism>
<name>A0A212K8N9_9FIRM</name>
<protein>
    <submittedName>
        <fullName evidence="3">Putative flavoredoxin</fullName>
    </submittedName>
</protein>
<dbReference type="PANTHER" id="PTHR43567:SF5">
    <property type="entry name" value="HYPOTHETICAL CYTOSOLIC PROTEIN"/>
    <property type="match status" value="1"/>
</dbReference>
<reference evidence="3" key="1">
    <citation type="submission" date="2016-04" db="EMBL/GenBank/DDBJ databases">
        <authorList>
            <person name="Evans L.H."/>
            <person name="Alamgir A."/>
            <person name="Owens N."/>
            <person name="Weber N.D."/>
            <person name="Virtaneva K."/>
            <person name="Barbian K."/>
            <person name="Babar A."/>
            <person name="Rosenke K."/>
        </authorList>
    </citation>
    <scope>NUCLEOTIDE SEQUENCE</scope>
    <source>
        <strain evidence="3">86</strain>
    </source>
</reference>
<dbReference type="PANTHER" id="PTHR43567">
    <property type="entry name" value="FLAVOREDOXIN-RELATED-RELATED"/>
    <property type="match status" value="1"/>
</dbReference>
<dbReference type="Pfam" id="PF01613">
    <property type="entry name" value="Flavin_Reduct"/>
    <property type="match status" value="1"/>
</dbReference>
<comment type="similarity">
    <text evidence="1">Belongs to the flavoredoxin family.</text>
</comment>
<dbReference type="InterPro" id="IPR002563">
    <property type="entry name" value="Flavin_Rdtase-like_dom"/>
</dbReference>
<sequence length="179" mass="19963">MKRKIEVFDYANEILKGVSTGVLLTTKAGDKVNSMTISWGTLGIEWNRPIFTTFVRENRFTKGLLDQNPEFTISVPYGSFDKKVLGVCGTQSGRDVDKIAALGLTLEDPDQTSVPGILQLPLTLECRVVYKQRQDLNAMAEEDRTSFYPQDVDGSFHGANRDVHTAYYGEIVSAYIIES</sequence>
<accession>A0A212K8N9</accession>
<dbReference type="SUPFAM" id="SSF50475">
    <property type="entry name" value="FMN-binding split barrel"/>
    <property type="match status" value="1"/>
</dbReference>
<dbReference type="InterPro" id="IPR052174">
    <property type="entry name" value="Flavoredoxin"/>
</dbReference>
<evidence type="ECO:0000256" key="1">
    <source>
        <dbReference type="ARBA" id="ARBA00038054"/>
    </source>
</evidence>
<dbReference type="InterPro" id="IPR012349">
    <property type="entry name" value="Split_barrel_FMN-bd"/>
</dbReference>
<evidence type="ECO:0000259" key="2">
    <source>
        <dbReference type="Pfam" id="PF01613"/>
    </source>
</evidence>
<dbReference type="Gene3D" id="2.30.110.10">
    <property type="entry name" value="Electron Transport, Fmn-binding Protein, Chain A"/>
    <property type="match status" value="1"/>
</dbReference>
<dbReference type="EMBL" id="FLUN01000001">
    <property type="protein sequence ID" value="SBW07968.1"/>
    <property type="molecule type" value="Genomic_DNA"/>
</dbReference>
<dbReference type="AlphaFoldDB" id="A0A212K8N9"/>
<feature type="domain" description="Flavin reductase like" evidence="2">
    <location>
        <begin position="21"/>
        <end position="177"/>
    </location>
</feature>
<evidence type="ECO:0000313" key="3">
    <source>
        <dbReference type="EMBL" id="SBW07968.1"/>
    </source>
</evidence>